<dbReference type="SUPFAM" id="SSF54373">
    <property type="entry name" value="FAD-linked reductases, C-terminal domain"/>
    <property type="match status" value="1"/>
</dbReference>
<name>A0A9X3AQ25_9GAMM</name>
<dbReference type="InterPro" id="IPR036188">
    <property type="entry name" value="FAD/NAD-bd_sf"/>
</dbReference>
<dbReference type="InterPro" id="IPR006076">
    <property type="entry name" value="FAD-dep_OxRdtase"/>
</dbReference>
<proteinExistence type="predicted"/>
<dbReference type="GO" id="GO:0016491">
    <property type="term" value="F:oxidoreductase activity"/>
    <property type="evidence" value="ECO:0007669"/>
    <property type="project" value="UniProtKB-KW"/>
</dbReference>
<keyword evidence="1" id="KW-0560">Oxidoreductase</keyword>
<evidence type="ECO:0000313" key="4">
    <source>
        <dbReference type="Proteomes" id="UP001155546"/>
    </source>
</evidence>
<evidence type="ECO:0000259" key="2">
    <source>
        <dbReference type="Pfam" id="PF01266"/>
    </source>
</evidence>
<protein>
    <submittedName>
        <fullName evidence="3">FAD-binding oxidoreductase</fullName>
    </submittedName>
</protein>
<dbReference type="SUPFAM" id="SSF51905">
    <property type="entry name" value="FAD/NAD(P)-binding domain"/>
    <property type="match status" value="1"/>
</dbReference>
<dbReference type="RefSeq" id="WP_261298879.1">
    <property type="nucleotide sequence ID" value="NZ_JAMTCD010000015.1"/>
</dbReference>
<dbReference type="AlphaFoldDB" id="A0A9X3AQ25"/>
<dbReference type="Gene3D" id="3.30.9.10">
    <property type="entry name" value="D-Amino Acid Oxidase, subunit A, domain 2"/>
    <property type="match status" value="1"/>
</dbReference>
<reference evidence="3" key="1">
    <citation type="journal article" date="2023" name="Int. J. Syst. Evol. Microbiol.">
        <title>&lt;i&gt;Shewanella septentrionalis&lt;/i&gt; sp. nov. and &lt;i&gt;Shewanella holmiensis&lt;/i&gt; sp. nov., isolated from Baltic Sea water and sediments.</title>
        <authorList>
            <person name="Martin-Rodriguez A.J."/>
            <person name="Thorell K."/>
            <person name="Joffre E."/>
            <person name="Jensie-Markopoulos S."/>
            <person name="Moore E.R.B."/>
            <person name="Sjoling A."/>
        </authorList>
    </citation>
    <scope>NUCLEOTIDE SEQUENCE</scope>
    <source>
        <strain evidence="3">SP1S2-7</strain>
    </source>
</reference>
<accession>A0A9X3AQ25</accession>
<evidence type="ECO:0000256" key="1">
    <source>
        <dbReference type="ARBA" id="ARBA00023002"/>
    </source>
</evidence>
<sequence>MDSGNSSVDDLGEMTVIGAGIVGLASALYLQRAGFKVSLFDKEAIAAGASQGNAGHFATEQVFPLANPSLLHQLPWMLIDPLGPFRIRPRYFYRALPWFMRFLFNMLPERRTHNSLAIKALNEQSIHEMKEILAFCDSEELLHLNGSLLVFEGNSLEEVEREWRMYQEAGVNVELLTGKQVRELEPSLSDKITHSLFFTQVGHTPDPYQICVAIADKFKALGGIFKVAQVDTIIAEGECVSVLIDGDMKVSSNKLLLTAGAWSKPLAKQLGHHVPLEAERGYHLMMPQKAKLSRPVASYNRKLIITPMAKGTRLAGTVEFGGLDAPMSPGRADCLLPHAKALLPNVFEHANVEDGTRWMGFRPSLPDSLPVIGKTMVDNIYVSFGHQHLGLTWSAISAKLITETILNEKTTLDMAPYSIGRFS</sequence>
<keyword evidence="4" id="KW-1185">Reference proteome</keyword>
<dbReference type="EMBL" id="JAMTCD010000015">
    <property type="protein sequence ID" value="MCT7942511.1"/>
    <property type="molecule type" value="Genomic_DNA"/>
</dbReference>
<comment type="caution">
    <text evidence="3">The sequence shown here is derived from an EMBL/GenBank/DDBJ whole genome shotgun (WGS) entry which is preliminary data.</text>
</comment>
<feature type="domain" description="FAD dependent oxidoreductase" evidence="2">
    <location>
        <begin position="15"/>
        <end position="403"/>
    </location>
</feature>
<gene>
    <name evidence="3" type="ORF">NE535_11970</name>
</gene>
<dbReference type="Proteomes" id="UP001155546">
    <property type="component" value="Unassembled WGS sequence"/>
</dbReference>
<dbReference type="PANTHER" id="PTHR13847">
    <property type="entry name" value="SARCOSINE DEHYDROGENASE-RELATED"/>
    <property type="match status" value="1"/>
</dbReference>
<organism evidence="3 4">
    <name type="scientific">Shewanella holmiensis</name>
    <dbReference type="NCBI Taxonomy" id="2952222"/>
    <lineage>
        <taxon>Bacteria</taxon>
        <taxon>Pseudomonadati</taxon>
        <taxon>Pseudomonadota</taxon>
        <taxon>Gammaproteobacteria</taxon>
        <taxon>Alteromonadales</taxon>
        <taxon>Shewanellaceae</taxon>
        <taxon>Shewanella</taxon>
    </lineage>
</organism>
<dbReference type="Gene3D" id="3.50.50.60">
    <property type="entry name" value="FAD/NAD(P)-binding domain"/>
    <property type="match status" value="2"/>
</dbReference>
<dbReference type="PANTHER" id="PTHR13847:SF289">
    <property type="entry name" value="GLYCINE OXIDASE"/>
    <property type="match status" value="1"/>
</dbReference>
<evidence type="ECO:0000313" key="3">
    <source>
        <dbReference type="EMBL" id="MCT7942511.1"/>
    </source>
</evidence>
<dbReference type="GO" id="GO:0005737">
    <property type="term" value="C:cytoplasm"/>
    <property type="evidence" value="ECO:0007669"/>
    <property type="project" value="TreeGrafter"/>
</dbReference>
<dbReference type="Pfam" id="PF01266">
    <property type="entry name" value="DAO"/>
    <property type="match status" value="1"/>
</dbReference>